<feature type="transmembrane region" description="Helical" evidence="1">
    <location>
        <begin position="127"/>
        <end position="147"/>
    </location>
</feature>
<evidence type="ECO:0000313" key="2">
    <source>
        <dbReference type="EMBL" id="KAF9809177.1"/>
    </source>
</evidence>
<accession>A0A8H7NYA6</accession>
<protein>
    <submittedName>
        <fullName evidence="2">Uncharacterized protein</fullName>
    </submittedName>
</protein>
<sequence>MSSLFQNAYYVGINLSGILYGIELILYGMTMKVLLKNKRKTRSDKFFMFFSSALLVLITIFVATEAVFGEEMWIVNANYPGGQAAYLGAYAAVWYQTLGTASSFVLNLLADGLMIFRCYVVYNDYRVVALPSIIYMGTFATGILLLYTSGVPSGDYFAGLAAKAGVAYYSTTIGLNVVTTSLIVGRILFFATQIRRELSSSVARTYLNAIAIVIESALPYTLCGIAFLVTYGIQNDLEILFLSLYGMFTCISPQLIVLRVIKGRAWTRRELAHTVSTMACGHGSTSLSDVHVTNSSAGRSAHGAGSTLVNVQLQTISKVDGSSTDLAGFDKV</sequence>
<organism evidence="2 3">
    <name type="scientific">Rhodonia placenta</name>
    <dbReference type="NCBI Taxonomy" id="104341"/>
    <lineage>
        <taxon>Eukaryota</taxon>
        <taxon>Fungi</taxon>
        <taxon>Dikarya</taxon>
        <taxon>Basidiomycota</taxon>
        <taxon>Agaricomycotina</taxon>
        <taxon>Agaricomycetes</taxon>
        <taxon>Polyporales</taxon>
        <taxon>Adustoporiaceae</taxon>
        <taxon>Rhodonia</taxon>
    </lineage>
</organism>
<comment type="caution">
    <text evidence="2">The sequence shown here is derived from an EMBL/GenBank/DDBJ whole genome shotgun (WGS) entry which is preliminary data.</text>
</comment>
<feature type="transmembrane region" description="Helical" evidence="1">
    <location>
        <begin position="12"/>
        <end position="34"/>
    </location>
</feature>
<feature type="transmembrane region" description="Helical" evidence="1">
    <location>
        <begin position="239"/>
        <end position="261"/>
    </location>
</feature>
<proteinExistence type="predicted"/>
<feature type="transmembrane region" description="Helical" evidence="1">
    <location>
        <begin position="46"/>
        <end position="64"/>
    </location>
</feature>
<feature type="transmembrane region" description="Helical" evidence="1">
    <location>
        <begin position="84"/>
        <end position="106"/>
    </location>
</feature>
<evidence type="ECO:0000313" key="3">
    <source>
        <dbReference type="Proteomes" id="UP000639403"/>
    </source>
</evidence>
<reference evidence="2" key="1">
    <citation type="submission" date="2020-11" db="EMBL/GenBank/DDBJ databases">
        <authorList>
            <person name="Koelle M."/>
            <person name="Horta M.A.C."/>
            <person name="Nowrousian M."/>
            <person name="Ohm R.A."/>
            <person name="Benz P."/>
            <person name="Pilgard A."/>
        </authorList>
    </citation>
    <scope>NUCLEOTIDE SEQUENCE</scope>
    <source>
        <strain evidence="2">FPRL280</strain>
    </source>
</reference>
<gene>
    <name evidence="2" type="ORF">IEO21_07514</name>
</gene>
<feature type="transmembrane region" description="Helical" evidence="1">
    <location>
        <begin position="167"/>
        <end position="189"/>
    </location>
</feature>
<keyword evidence="1" id="KW-1133">Transmembrane helix</keyword>
<dbReference type="AlphaFoldDB" id="A0A8H7NYA6"/>
<evidence type="ECO:0000256" key="1">
    <source>
        <dbReference type="SAM" id="Phobius"/>
    </source>
</evidence>
<keyword evidence="1" id="KW-0472">Membrane</keyword>
<dbReference type="EMBL" id="JADOXO010000215">
    <property type="protein sequence ID" value="KAF9809177.1"/>
    <property type="molecule type" value="Genomic_DNA"/>
</dbReference>
<dbReference type="Proteomes" id="UP000639403">
    <property type="component" value="Unassembled WGS sequence"/>
</dbReference>
<keyword evidence="1" id="KW-0812">Transmembrane</keyword>
<name>A0A8H7NYA6_9APHY</name>
<reference evidence="2" key="2">
    <citation type="journal article" name="Front. Microbiol.">
        <title>Degradative Capacity of Two Strains of Rhodonia placenta: From Phenotype to Genotype.</title>
        <authorList>
            <person name="Kolle M."/>
            <person name="Horta M.A.C."/>
            <person name="Nowrousian M."/>
            <person name="Ohm R.A."/>
            <person name="Benz J.P."/>
            <person name="Pilgard A."/>
        </authorList>
    </citation>
    <scope>NUCLEOTIDE SEQUENCE</scope>
    <source>
        <strain evidence="2">FPRL280</strain>
    </source>
</reference>
<feature type="transmembrane region" description="Helical" evidence="1">
    <location>
        <begin position="210"/>
        <end position="233"/>
    </location>
</feature>